<evidence type="ECO:0000256" key="1">
    <source>
        <dbReference type="SAM" id="SignalP"/>
    </source>
</evidence>
<feature type="chain" id="PRO_5043416682" evidence="1">
    <location>
        <begin position="35"/>
        <end position="125"/>
    </location>
</feature>
<evidence type="ECO:0000313" key="3">
    <source>
        <dbReference type="Proteomes" id="UP001054945"/>
    </source>
</evidence>
<name>A0AAV4Y0S2_CAEEX</name>
<proteinExistence type="predicted"/>
<sequence length="125" mass="14470">MSTFALRHPILRQFSLPLLLMACFSLLIISGNQSTDDDLDNLPGWPVEILFKYRRQHPGQERKVKGNFHESGDQLFFQYVAMETKGERGKERRNREENGRNEIPGFYRSCENFLGAEIGMWDSGS</sequence>
<keyword evidence="1" id="KW-0732">Signal</keyword>
<reference evidence="2 3" key="1">
    <citation type="submission" date="2021-06" db="EMBL/GenBank/DDBJ databases">
        <title>Caerostris extrusa draft genome.</title>
        <authorList>
            <person name="Kono N."/>
            <person name="Arakawa K."/>
        </authorList>
    </citation>
    <scope>NUCLEOTIDE SEQUENCE [LARGE SCALE GENOMIC DNA]</scope>
</reference>
<gene>
    <name evidence="2" type="ORF">CEXT_507931</name>
</gene>
<dbReference type="Proteomes" id="UP001054945">
    <property type="component" value="Unassembled WGS sequence"/>
</dbReference>
<keyword evidence="3" id="KW-1185">Reference proteome</keyword>
<organism evidence="2 3">
    <name type="scientific">Caerostris extrusa</name>
    <name type="common">Bark spider</name>
    <name type="synonym">Caerostris bankana</name>
    <dbReference type="NCBI Taxonomy" id="172846"/>
    <lineage>
        <taxon>Eukaryota</taxon>
        <taxon>Metazoa</taxon>
        <taxon>Ecdysozoa</taxon>
        <taxon>Arthropoda</taxon>
        <taxon>Chelicerata</taxon>
        <taxon>Arachnida</taxon>
        <taxon>Araneae</taxon>
        <taxon>Araneomorphae</taxon>
        <taxon>Entelegynae</taxon>
        <taxon>Araneoidea</taxon>
        <taxon>Araneidae</taxon>
        <taxon>Caerostris</taxon>
    </lineage>
</organism>
<comment type="caution">
    <text evidence="2">The sequence shown here is derived from an EMBL/GenBank/DDBJ whole genome shotgun (WGS) entry which is preliminary data.</text>
</comment>
<protein>
    <submittedName>
        <fullName evidence="2">Uncharacterized protein</fullName>
    </submittedName>
</protein>
<evidence type="ECO:0000313" key="2">
    <source>
        <dbReference type="EMBL" id="GIY99754.1"/>
    </source>
</evidence>
<accession>A0AAV4Y0S2</accession>
<feature type="signal peptide" evidence="1">
    <location>
        <begin position="1"/>
        <end position="34"/>
    </location>
</feature>
<dbReference type="PROSITE" id="PS51257">
    <property type="entry name" value="PROKAR_LIPOPROTEIN"/>
    <property type="match status" value="1"/>
</dbReference>
<dbReference type="EMBL" id="BPLR01001083">
    <property type="protein sequence ID" value="GIY99754.1"/>
    <property type="molecule type" value="Genomic_DNA"/>
</dbReference>
<dbReference type="AlphaFoldDB" id="A0AAV4Y0S2"/>